<keyword evidence="12 22" id="KW-0067">ATP-binding</keyword>
<dbReference type="PANTHER" id="PTHR11136">
    <property type="entry name" value="FOLYLPOLYGLUTAMATE SYNTHASE-RELATED"/>
    <property type="match status" value="1"/>
</dbReference>
<comment type="function">
    <text evidence="2">Functions in two distinct reactions of the de novo folate biosynthetic pathway. Catalyzes the addition of a glutamate residue to dihydropteroate (7,8-dihydropteroate or H2Pte) to form dihydrofolate (7,8-dihydrofolate monoglutamate or H2Pte-Glu). Also catalyzes successive additions of L-glutamate to tetrahydrofolate or 10-formyltetrahydrofolate or 5,10-methylenetetrahydrofolate, leading to folylpolyglutamate derivatives.</text>
</comment>
<dbReference type="GO" id="GO:0046656">
    <property type="term" value="P:folic acid biosynthetic process"/>
    <property type="evidence" value="ECO:0007669"/>
    <property type="project" value="UniProtKB-KW"/>
</dbReference>
<evidence type="ECO:0000256" key="22">
    <source>
        <dbReference type="PIRNR" id="PIRNR001563"/>
    </source>
</evidence>
<evidence type="ECO:0000256" key="2">
    <source>
        <dbReference type="ARBA" id="ARBA00002714"/>
    </source>
</evidence>
<evidence type="ECO:0000256" key="11">
    <source>
        <dbReference type="ARBA" id="ARBA00022741"/>
    </source>
</evidence>
<dbReference type="SUPFAM" id="SSF53623">
    <property type="entry name" value="MurD-like peptide ligases, catalytic domain"/>
    <property type="match status" value="1"/>
</dbReference>
<evidence type="ECO:0000256" key="9">
    <source>
        <dbReference type="ARBA" id="ARBA00022598"/>
    </source>
</evidence>
<keyword evidence="10" id="KW-0479">Metal-binding</keyword>
<dbReference type="EC" id="6.3.2.17" evidence="7"/>
<evidence type="ECO:0000256" key="4">
    <source>
        <dbReference type="ARBA" id="ARBA00005150"/>
    </source>
</evidence>
<dbReference type="EMBL" id="FNXY01000004">
    <property type="protein sequence ID" value="SEI94624.1"/>
    <property type="molecule type" value="Genomic_DNA"/>
</dbReference>
<comment type="pathway">
    <text evidence="4">Cofactor biosynthesis; tetrahydrofolylpolyglutamate biosynthesis.</text>
</comment>
<comment type="catalytic activity">
    <reaction evidence="20">
        <text>(6R)-5,10-methylenetetrahydrofolyl-(gamma-L-Glu)(n) + L-glutamate + ATP = (6R)-5,10-methylenetetrahydrofolyl-(gamma-L-Glu)(n+1) + ADP + phosphate + H(+)</text>
        <dbReference type="Rhea" id="RHEA:51912"/>
        <dbReference type="Rhea" id="RHEA-COMP:13257"/>
        <dbReference type="Rhea" id="RHEA-COMP:13258"/>
        <dbReference type="ChEBI" id="CHEBI:15378"/>
        <dbReference type="ChEBI" id="CHEBI:29985"/>
        <dbReference type="ChEBI" id="CHEBI:30616"/>
        <dbReference type="ChEBI" id="CHEBI:43474"/>
        <dbReference type="ChEBI" id="CHEBI:136572"/>
        <dbReference type="ChEBI" id="CHEBI:456216"/>
        <dbReference type="EC" id="6.3.2.17"/>
    </reaction>
</comment>
<comment type="catalytic activity">
    <reaction evidence="21">
        <text>7,8-dihydropteroate + L-glutamate + ATP = 7,8-dihydrofolate + ADP + phosphate + H(+)</text>
        <dbReference type="Rhea" id="RHEA:23584"/>
        <dbReference type="ChEBI" id="CHEBI:15378"/>
        <dbReference type="ChEBI" id="CHEBI:17839"/>
        <dbReference type="ChEBI" id="CHEBI:29985"/>
        <dbReference type="ChEBI" id="CHEBI:30616"/>
        <dbReference type="ChEBI" id="CHEBI:43474"/>
        <dbReference type="ChEBI" id="CHEBI:57451"/>
        <dbReference type="ChEBI" id="CHEBI:456216"/>
        <dbReference type="EC" id="6.3.2.12"/>
    </reaction>
</comment>
<keyword evidence="11 22" id="KW-0547">Nucleotide-binding</keyword>
<dbReference type="Pfam" id="PF08245">
    <property type="entry name" value="Mur_ligase_M"/>
    <property type="match status" value="1"/>
</dbReference>
<keyword evidence="26" id="KW-1185">Reference proteome</keyword>
<evidence type="ECO:0000256" key="15">
    <source>
        <dbReference type="ARBA" id="ARBA00030048"/>
    </source>
</evidence>
<evidence type="ECO:0000256" key="8">
    <source>
        <dbReference type="ARBA" id="ARBA00019357"/>
    </source>
</evidence>
<comment type="pathway">
    <text evidence="3">Cofactor biosynthesis; tetrahydrofolate biosynthesis; 7,8-dihydrofolate from 2-amino-4-hydroxy-6-hydroxymethyl-7,8-dihydropteridine diphosphate and 4-aminobenzoate: step 2/2.</text>
</comment>
<dbReference type="InterPro" id="IPR036565">
    <property type="entry name" value="Mur-like_cat_sf"/>
</dbReference>
<dbReference type="PROSITE" id="PS01011">
    <property type="entry name" value="FOLYLPOLYGLU_SYNT_1"/>
    <property type="match status" value="1"/>
</dbReference>
<evidence type="ECO:0000313" key="25">
    <source>
        <dbReference type="EMBL" id="SEI94624.1"/>
    </source>
</evidence>
<evidence type="ECO:0000256" key="20">
    <source>
        <dbReference type="ARBA" id="ARBA00049035"/>
    </source>
</evidence>
<dbReference type="GO" id="GO:0004326">
    <property type="term" value="F:tetrahydrofolylpolyglutamate synthase activity"/>
    <property type="evidence" value="ECO:0007669"/>
    <property type="project" value="UniProtKB-EC"/>
</dbReference>
<keyword evidence="9 22" id="KW-0436">Ligase</keyword>
<dbReference type="EC" id="6.3.2.12" evidence="6"/>
<gene>
    <name evidence="25" type="ORF">SAMN04487995_2672</name>
</gene>
<dbReference type="AlphaFoldDB" id="A0A1H6UVG1"/>
<evidence type="ECO:0000256" key="3">
    <source>
        <dbReference type="ARBA" id="ARBA00004799"/>
    </source>
</evidence>
<dbReference type="OrthoDB" id="9809356at2"/>
<evidence type="ECO:0000256" key="18">
    <source>
        <dbReference type="ARBA" id="ARBA00047493"/>
    </source>
</evidence>
<reference evidence="25 26" key="1">
    <citation type="submission" date="2016-10" db="EMBL/GenBank/DDBJ databases">
        <authorList>
            <person name="de Groot N.N."/>
        </authorList>
    </citation>
    <scope>NUCLEOTIDE SEQUENCE [LARGE SCALE GENOMIC DNA]</scope>
    <source>
        <strain evidence="25 26">DSM 19938</strain>
    </source>
</reference>
<dbReference type="GO" id="GO:0005737">
    <property type="term" value="C:cytoplasm"/>
    <property type="evidence" value="ECO:0007669"/>
    <property type="project" value="TreeGrafter"/>
</dbReference>
<feature type="domain" description="Mur ligase central" evidence="24">
    <location>
        <begin position="51"/>
        <end position="275"/>
    </location>
</feature>
<dbReference type="Gene3D" id="3.90.190.20">
    <property type="entry name" value="Mur ligase, C-terminal domain"/>
    <property type="match status" value="1"/>
</dbReference>
<dbReference type="FunFam" id="3.40.1190.10:FF:000011">
    <property type="entry name" value="Folylpolyglutamate synthase/dihydrofolate synthase"/>
    <property type="match status" value="1"/>
</dbReference>
<evidence type="ECO:0000259" key="23">
    <source>
        <dbReference type="Pfam" id="PF02875"/>
    </source>
</evidence>
<dbReference type="InterPro" id="IPR018109">
    <property type="entry name" value="Folylpolyglutamate_synth_CS"/>
</dbReference>
<evidence type="ECO:0000256" key="6">
    <source>
        <dbReference type="ARBA" id="ARBA00013023"/>
    </source>
</evidence>
<accession>A0A1H6UVG1</accession>
<dbReference type="GO" id="GO:0008841">
    <property type="term" value="F:dihydrofolate synthase activity"/>
    <property type="evidence" value="ECO:0007669"/>
    <property type="project" value="UniProtKB-EC"/>
</dbReference>
<dbReference type="PROSITE" id="PS01012">
    <property type="entry name" value="FOLYLPOLYGLU_SYNT_2"/>
    <property type="match status" value="1"/>
</dbReference>
<comment type="cofactor">
    <cofactor evidence="1">
        <name>Mg(2+)</name>
        <dbReference type="ChEBI" id="CHEBI:18420"/>
    </cofactor>
</comment>
<dbReference type="Proteomes" id="UP000199532">
    <property type="component" value="Unassembled WGS sequence"/>
</dbReference>
<evidence type="ECO:0000256" key="19">
    <source>
        <dbReference type="ARBA" id="ARBA00047808"/>
    </source>
</evidence>
<comment type="catalytic activity">
    <reaction evidence="18">
        <text>(6S)-5,6,7,8-tetrahydrofolyl-(gamma-L-Glu)(n) + L-glutamate + ATP = (6S)-5,6,7,8-tetrahydrofolyl-(gamma-L-Glu)(n+1) + ADP + phosphate + H(+)</text>
        <dbReference type="Rhea" id="RHEA:10580"/>
        <dbReference type="Rhea" id="RHEA-COMP:14738"/>
        <dbReference type="Rhea" id="RHEA-COMP:14740"/>
        <dbReference type="ChEBI" id="CHEBI:15378"/>
        <dbReference type="ChEBI" id="CHEBI:29985"/>
        <dbReference type="ChEBI" id="CHEBI:30616"/>
        <dbReference type="ChEBI" id="CHEBI:43474"/>
        <dbReference type="ChEBI" id="CHEBI:141005"/>
        <dbReference type="ChEBI" id="CHEBI:456216"/>
        <dbReference type="EC" id="6.3.2.17"/>
    </reaction>
</comment>
<evidence type="ECO:0000256" key="13">
    <source>
        <dbReference type="ARBA" id="ARBA00022842"/>
    </source>
</evidence>
<dbReference type="GO" id="GO:0046872">
    <property type="term" value="F:metal ion binding"/>
    <property type="evidence" value="ECO:0007669"/>
    <property type="project" value="UniProtKB-KW"/>
</dbReference>
<evidence type="ECO:0000256" key="16">
    <source>
        <dbReference type="ARBA" id="ARBA00030592"/>
    </source>
</evidence>
<sequence length="433" mass="47863">MNYQETIDYLYSRLPVFQNIGARAFKPGLHTILQLCAHLGNPQEKYRKIHVGGTNGKGSTSHMLASVLQEAGYKVGLYTSPHLKSFTERIRVNGVSVDEDFICEFTSVNKDYIESLSPSFFEVTVAMAFSYFEKCEVDIAVIEVGMGGRLDSTNIITPLLSVITNVSYDHVQFLGDTLDKIAFEKAGIIKDDVPVVISERQEPDVTDVFDSTASERHAEISYGSDVYEITNARHSEGNLVVDVVARMTGEVAYDHLILDLAGIYQLKNICGVLTALAQLRALNLRISRVALYSGLSKVVSNTGLNGRWQKLNERPLVFCDTAHNYAGVTYTMQQFNSLPSTQQRFVIGFVADKDISAVLDLFPAEGEYYFCQPGNLRALNATELQQKASEIGLKGNVYPDVNKALKRAIYESNPGDTIYVGGSTFVVADLDQL</sequence>
<keyword evidence="13" id="KW-0460">Magnesium</keyword>
<dbReference type="PIRSF" id="PIRSF001563">
    <property type="entry name" value="Folylpolyglu_synth"/>
    <property type="match status" value="1"/>
</dbReference>
<dbReference type="RefSeq" id="WP_090335666.1">
    <property type="nucleotide sequence ID" value="NZ_FNXY01000004.1"/>
</dbReference>
<dbReference type="PANTHER" id="PTHR11136:SF0">
    <property type="entry name" value="DIHYDROFOLATE SYNTHETASE-RELATED"/>
    <property type="match status" value="1"/>
</dbReference>
<dbReference type="Gene3D" id="3.40.1190.10">
    <property type="entry name" value="Mur-like, catalytic domain"/>
    <property type="match status" value="1"/>
</dbReference>
<dbReference type="InterPro" id="IPR013221">
    <property type="entry name" value="Mur_ligase_cen"/>
</dbReference>
<evidence type="ECO:0000256" key="17">
    <source>
        <dbReference type="ARBA" id="ARBA00032510"/>
    </source>
</evidence>
<evidence type="ECO:0000256" key="10">
    <source>
        <dbReference type="ARBA" id="ARBA00022723"/>
    </source>
</evidence>
<evidence type="ECO:0000256" key="12">
    <source>
        <dbReference type="ARBA" id="ARBA00022840"/>
    </source>
</evidence>
<protein>
    <recommendedName>
        <fullName evidence="8">Dihydrofolate synthase/folylpolyglutamate synthase</fullName>
        <ecNumber evidence="6">6.3.2.12</ecNumber>
        <ecNumber evidence="7">6.3.2.17</ecNumber>
    </recommendedName>
    <alternativeName>
        <fullName evidence="17">Folylpoly-gamma-glutamate synthetase-dihydrofolate synthetase</fullName>
    </alternativeName>
    <alternativeName>
        <fullName evidence="15">Folylpolyglutamate synthetase</fullName>
    </alternativeName>
    <alternativeName>
        <fullName evidence="16">Tetrahydrofolylpolyglutamate synthase</fullName>
    </alternativeName>
</protein>
<keyword evidence="14" id="KW-0289">Folate biosynthesis</keyword>
<feature type="domain" description="Mur ligase C-terminal" evidence="23">
    <location>
        <begin position="306"/>
        <end position="423"/>
    </location>
</feature>
<evidence type="ECO:0000256" key="21">
    <source>
        <dbReference type="ARBA" id="ARBA00049161"/>
    </source>
</evidence>
<comment type="similarity">
    <text evidence="5 22">Belongs to the folylpolyglutamate synthase family.</text>
</comment>
<evidence type="ECO:0000256" key="5">
    <source>
        <dbReference type="ARBA" id="ARBA00008276"/>
    </source>
</evidence>
<dbReference type="NCBIfam" id="TIGR01499">
    <property type="entry name" value="folC"/>
    <property type="match status" value="1"/>
</dbReference>
<dbReference type="SUPFAM" id="SSF53244">
    <property type="entry name" value="MurD-like peptide ligases, peptide-binding domain"/>
    <property type="match status" value="1"/>
</dbReference>
<proteinExistence type="inferred from homology"/>
<dbReference type="GO" id="GO:0005524">
    <property type="term" value="F:ATP binding"/>
    <property type="evidence" value="ECO:0007669"/>
    <property type="project" value="UniProtKB-KW"/>
</dbReference>
<evidence type="ECO:0000256" key="14">
    <source>
        <dbReference type="ARBA" id="ARBA00022909"/>
    </source>
</evidence>
<evidence type="ECO:0000259" key="24">
    <source>
        <dbReference type="Pfam" id="PF08245"/>
    </source>
</evidence>
<name>A0A1H6UVG1_9BACT</name>
<comment type="catalytic activity">
    <reaction evidence="19">
        <text>10-formyltetrahydrofolyl-(gamma-L-Glu)(n) + L-glutamate + ATP = 10-formyltetrahydrofolyl-(gamma-L-Glu)(n+1) + ADP + phosphate + H(+)</text>
        <dbReference type="Rhea" id="RHEA:51904"/>
        <dbReference type="Rhea" id="RHEA-COMP:13088"/>
        <dbReference type="Rhea" id="RHEA-COMP:14300"/>
        <dbReference type="ChEBI" id="CHEBI:15378"/>
        <dbReference type="ChEBI" id="CHEBI:29985"/>
        <dbReference type="ChEBI" id="CHEBI:30616"/>
        <dbReference type="ChEBI" id="CHEBI:43474"/>
        <dbReference type="ChEBI" id="CHEBI:134413"/>
        <dbReference type="ChEBI" id="CHEBI:456216"/>
        <dbReference type="EC" id="6.3.2.17"/>
    </reaction>
</comment>
<organism evidence="25 26">
    <name type="scientific">Dyadobacter koreensis</name>
    <dbReference type="NCBI Taxonomy" id="408657"/>
    <lineage>
        <taxon>Bacteria</taxon>
        <taxon>Pseudomonadati</taxon>
        <taxon>Bacteroidota</taxon>
        <taxon>Cytophagia</taxon>
        <taxon>Cytophagales</taxon>
        <taxon>Spirosomataceae</taxon>
        <taxon>Dyadobacter</taxon>
    </lineage>
</organism>
<evidence type="ECO:0000313" key="26">
    <source>
        <dbReference type="Proteomes" id="UP000199532"/>
    </source>
</evidence>
<evidence type="ECO:0000256" key="7">
    <source>
        <dbReference type="ARBA" id="ARBA00013025"/>
    </source>
</evidence>
<dbReference type="InterPro" id="IPR001645">
    <property type="entry name" value="Folylpolyglutamate_synth"/>
</dbReference>
<dbReference type="Pfam" id="PF02875">
    <property type="entry name" value="Mur_ligase_C"/>
    <property type="match status" value="1"/>
</dbReference>
<dbReference type="InterPro" id="IPR036615">
    <property type="entry name" value="Mur_ligase_C_dom_sf"/>
</dbReference>
<dbReference type="InterPro" id="IPR004101">
    <property type="entry name" value="Mur_ligase_C"/>
</dbReference>
<evidence type="ECO:0000256" key="1">
    <source>
        <dbReference type="ARBA" id="ARBA00001946"/>
    </source>
</evidence>
<dbReference type="STRING" id="408657.SAMN04487995_2672"/>